<dbReference type="PANTHER" id="PTHR28221:SF2">
    <property type="entry name" value="RNA POLYMERASE I-SPECIFIC TRANSCRIPTION INITIATION FACTOR RRN6"/>
    <property type="match status" value="1"/>
</dbReference>
<feature type="domain" description="RRN6 K-rich C-terminal" evidence="3">
    <location>
        <begin position="850"/>
        <end position="982"/>
    </location>
</feature>
<dbReference type="Pfam" id="PF20640">
    <property type="entry name" value="Rrn6_HB"/>
    <property type="match status" value="1"/>
</dbReference>
<dbReference type="Pfam" id="PF10214">
    <property type="entry name" value="Rrn6_beta-prop"/>
    <property type="match status" value="1"/>
</dbReference>
<evidence type="ECO:0000256" key="1">
    <source>
        <dbReference type="SAM" id="MobiDB-lite"/>
    </source>
</evidence>
<evidence type="ECO:0008006" key="7">
    <source>
        <dbReference type="Google" id="ProtNLM"/>
    </source>
</evidence>
<dbReference type="InterPro" id="IPR019350">
    <property type="entry name" value="RNA_pol_I-sp_TIF_RRN6-like"/>
</dbReference>
<feature type="region of interest" description="Disordered" evidence="1">
    <location>
        <begin position="876"/>
        <end position="982"/>
    </location>
</feature>
<organism evidence="5 6">
    <name type="scientific">Dothidotthia symphoricarpi CBS 119687</name>
    <dbReference type="NCBI Taxonomy" id="1392245"/>
    <lineage>
        <taxon>Eukaryota</taxon>
        <taxon>Fungi</taxon>
        <taxon>Dikarya</taxon>
        <taxon>Ascomycota</taxon>
        <taxon>Pezizomycotina</taxon>
        <taxon>Dothideomycetes</taxon>
        <taxon>Pleosporomycetidae</taxon>
        <taxon>Pleosporales</taxon>
        <taxon>Dothidotthiaceae</taxon>
        <taxon>Dothidotthia</taxon>
    </lineage>
</organism>
<dbReference type="GO" id="GO:0070860">
    <property type="term" value="C:RNA polymerase I core factor complex"/>
    <property type="evidence" value="ECO:0007669"/>
    <property type="project" value="TreeGrafter"/>
</dbReference>
<feature type="domain" description="RRN6 helical bundle" evidence="4">
    <location>
        <begin position="568"/>
        <end position="755"/>
    </location>
</feature>
<reference evidence="5" key="1">
    <citation type="journal article" date="2020" name="Stud. Mycol.">
        <title>101 Dothideomycetes genomes: a test case for predicting lifestyles and emergence of pathogens.</title>
        <authorList>
            <person name="Haridas S."/>
            <person name="Albert R."/>
            <person name="Binder M."/>
            <person name="Bloem J."/>
            <person name="Labutti K."/>
            <person name="Salamov A."/>
            <person name="Andreopoulos B."/>
            <person name="Baker S."/>
            <person name="Barry K."/>
            <person name="Bills G."/>
            <person name="Bluhm B."/>
            <person name="Cannon C."/>
            <person name="Castanera R."/>
            <person name="Culley D."/>
            <person name="Daum C."/>
            <person name="Ezra D."/>
            <person name="Gonzalez J."/>
            <person name="Henrissat B."/>
            <person name="Kuo A."/>
            <person name="Liang C."/>
            <person name="Lipzen A."/>
            <person name="Lutzoni F."/>
            <person name="Magnuson J."/>
            <person name="Mondo S."/>
            <person name="Nolan M."/>
            <person name="Ohm R."/>
            <person name="Pangilinan J."/>
            <person name="Park H.-J."/>
            <person name="Ramirez L."/>
            <person name="Alfaro M."/>
            <person name="Sun H."/>
            <person name="Tritt A."/>
            <person name="Yoshinaga Y."/>
            <person name="Zwiers L.-H."/>
            <person name="Turgeon B."/>
            <person name="Goodwin S."/>
            <person name="Spatafora J."/>
            <person name="Crous P."/>
            <person name="Grigoriev I."/>
        </authorList>
    </citation>
    <scope>NUCLEOTIDE SEQUENCE</scope>
    <source>
        <strain evidence="5">CBS 119687</strain>
    </source>
</reference>
<feature type="compositionally biased region" description="Basic and acidic residues" evidence="1">
    <location>
        <begin position="895"/>
        <end position="909"/>
    </location>
</feature>
<sequence length="982" mass="109106">MAERSLNHLNYGHPGVALYDLENRAWSFARQHAKTHLKQVNSWKDLSPNPTCAPPASTQNPTSSVSTNVTGARKRLERLIRDYPQIAPASALLPELAVVSAAILSTTSTYDPLVGSLFSLGSITFGDKWDNPRRVAALPAGGAGNVLRLALLVKERHGWGVDKSVWLEGLSLTDGPSGYWNEEAAPIQQVCFAQSDDKSSFLAVRLPSRTVFFRPKYHQRRQPARPSQYYDIPSSVVDAQPILSIELEQSGGAPHADVTFNPDFQLQCGMVDQQNTWSVWDIDYARKGSTYSISCLIQGHIVPPEDSTLAGEDGWARILWVGDVNTLLVCNRRHLSLVSIRGDSYERLQSSALLNQQSSEWILDVKNHPRYRNRFFVLTSARLFLMAITTSSEALDATAGEAGAVSLISWRHYRGSEDFTLQMTVQMLTEDEAGVLLYSRVNDLIQLYIFHQHASGAAPFMSSSDPITLKLASDEVGHIKQLHLEPLYFGERGQQGHKSGPGRLYMETDLRFYQLFVTLSDLSVREVIVYAHESDAGESGQPEVAVDDIMWSNVIRPRKEVRAARENNETDHFVVADGPTTTDVLRSKMTMQVPESVQAQGQGSLQKARDYRLLHDALTRKRSDHEATSESIGLSIVTTQLEQMLVDDAGSSPLPVGTLMEFAGLKIDVPDVDEASSQLHALFPSEDRQCIVELQRIASVRVLELVEEEACAISTLYDAILQNWIAPLPIDVPIRVRQHKERLARRIAAEVMLASTCIRRNDIPIESQSTQSQGRNVALPILASKPVDRDQSQCSVSQSLPSVPPYSSSQPHSSPATPSLTTPPPSDPLARLSKYLDISRPSSTVPHNVNNLLAHWHLGADPRTYDWDTTEHALRPEKFDEVSQEQREKARKRQERREKRQKREDDLMKAKTVSLPSVEPGRFPRSSPGPMLGNSSQFPFPSQVAIQGHGGFVMPQSQVEPGRFGGRPDKKKKKGKGRISGF</sequence>
<feature type="region of interest" description="Disordered" evidence="1">
    <location>
        <begin position="786"/>
        <end position="828"/>
    </location>
</feature>
<dbReference type="InterPro" id="IPR048535">
    <property type="entry name" value="RRN6_beta-prop"/>
</dbReference>
<dbReference type="GO" id="GO:0001179">
    <property type="term" value="F:RNA polymerase I general transcription initiation factor binding"/>
    <property type="evidence" value="ECO:0007669"/>
    <property type="project" value="TreeGrafter"/>
</dbReference>
<dbReference type="RefSeq" id="XP_033523641.1">
    <property type="nucleotide sequence ID" value="XM_033672887.1"/>
</dbReference>
<evidence type="ECO:0000259" key="4">
    <source>
        <dbReference type="Pfam" id="PF20640"/>
    </source>
</evidence>
<dbReference type="Proteomes" id="UP000799771">
    <property type="component" value="Unassembled WGS sequence"/>
</dbReference>
<accession>A0A6A6ABD4</accession>
<evidence type="ECO:0000259" key="2">
    <source>
        <dbReference type="Pfam" id="PF10214"/>
    </source>
</evidence>
<dbReference type="InterPro" id="IPR048536">
    <property type="entry name" value="Rrn6_K-rich"/>
</dbReference>
<name>A0A6A6ABD4_9PLEO</name>
<keyword evidence="6" id="KW-1185">Reference proteome</keyword>
<feature type="compositionally biased region" description="Basic residues" evidence="1">
    <location>
        <begin position="969"/>
        <end position="982"/>
    </location>
</feature>
<dbReference type="GeneID" id="54413319"/>
<dbReference type="InterPro" id="IPR048537">
    <property type="entry name" value="RRN6_HB"/>
</dbReference>
<feature type="compositionally biased region" description="Low complexity" evidence="1">
    <location>
        <begin position="792"/>
        <end position="820"/>
    </location>
</feature>
<dbReference type="Pfam" id="PF20639">
    <property type="entry name" value="Rrn6_K-rich"/>
    <property type="match status" value="1"/>
</dbReference>
<dbReference type="OrthoDB" id="4090074at2759"/>
<dbReference type="GO" id="GO:0001163">
    <property type="term" value="F:RNA polymerase I transcription regulatory region sequence-specific DNA binding"/>
    <property type="evidence" value="ECO:0007669"/>
    <property type="project" value="TreeGrafter"/>
</dbReference>
<evidence type="ECO:0000313" key="6">
    <source>
        <dbReference type="Proteomes" id="UP000799771"/>
    </source>
</evidence>
<gene>
    <name evidence="5" type="ORF">P153DRAFT_431243</name>
</gene>
<evidence type="ECO:0000313" key="5">
    <source>
        <dbReference type="EMBL" id="KAF2129252.1"/>
    </source>
</evidence>
<evidence type="ECO:0000259" key="3">
    <source>
        <dbReference type="Pfam" id="PF20639"/>
    </source>
</evidence>
<dbReference type="AlphaFoldDB" id="A0A6A6ABD4"/>
<feature type="region of interest" description="Disordered" evidence="1">
    <location>
        <begin position="43"/>
        <end position="69"/>
    </location>
</feature>
<feature type="compositionally biased region" description="Basic and acidic residues" evidence="1">
    <location>
        <begin position="876"/>
        <end position="888"/>
    </location>
</feature>
<dbReference type="PANTHER" id="PTHR28221">
    <property type="entry name" value="RNA POLYMERASE I-SPECIFIC TRANSCRIPTION INITIATION FACTOR RRN6"/>
    <property type="match status" value="1"/>
</dbReference>
<proteinExistence type="predicted"/>
<protein>
    <recommendedName>
        <fullName evidence="7">RNA polymerase I-specific transcription initiation factor RRN6-like protein</fullName>
    </recommendedName>
</protein>
<dbReference type="EMBL" id="ML977506">
    <property type="protein sequence ID" value="KAF2129252.1"/>
    <property type="molecule type" value="Genomic_DNA"/>
</dbReference>
<feature type="domain" description="RRN6 beta-propeller" evidence="2">
    <location>
        <begin position="111"/>
        <end position="471"/>
    </location>
</feature>
<dbReference type="GO" id="GO:0042790">
    <property type="term" value="P:nucleolar large rRNA transcription by RNA polymerase I"/>
    <property type="evidence" value="ECO:0007669"/>
    <property type="project" value="TreeGrafter"/>
</dbReference>